<keyword evidence="2" id="KW-0812">Transmembrane</keyword>
<keyword evidence="2" id="KW-0472">Membrane</keyword>
<gene>
    <name evidence="3" type="ORF">CI238_06194</name>
</gene>
<feature type="transmembrane region" description="Helical" evidence="2">
    <location>
        <begin position="39"/>
        <end position="60"/>
    </location>
</feature>
<dbReference type="EMBL" id="LFIW01000552">
    <property type="protein sequence ID" value="KZL85961.1"/>
    <property type="molecule type" value="Genomic_DNA"/>
</dbReference>
<keyword evidence="2" id="KW-1133">Transmembrane helix</keyword>
<reference evidence="3 4" key="1">
    <citation type="submission" date="2015-06" db="EMBL/GenBank/DDBJ databases">
        <title>Survival trade-offs in plant roots during colonization by closely related pathogenic and mutualistic fungi.</title>
        <authorList>
            <person name="Hacquard S."/>
            <person name="Kracher B."/>
            <person name="Hiruma K."/>
            <person name="Weinman A."/>
            <person name="Muench P."/>
            <person name="Garrido Oter R."/>
            <person name="Ver Loren van Themaat E."/>
            <person name="Dallerey J.-F."/>
            <person name="Damm U."/>
            <person name="Henrissat B."/>
            <person name="Lespinet O."/>
            <person name="Thon M."/>
            <person name="Kemen E."/>
            <person name="McHardy A.C."/>
            <person name="Schulze-Lefert P."/>
            <person name="O'Connell R.J."/>
        </authorList>
    </citation>
    <scope>NUCLEOTIDE SEQUENCE [LARGE SCALE GENOMIC DNA]</scope>
    <source>
        <strain evidence="3 4">MAFF 238704</strain>
    </source>
</reference>
<dbReference type="Proteomes" id="UP000076584">
    <property type="component" value="Unassembled WGS sequence"/>
</dbReference>
<sequence length="125" mass="13178">MYTGHTTRSERASAAPSITSPPSDVTQAKNAGPSGYNSATVAVAIVVALLLLLAVAAIAVTEHRKQKAADALRARIIEKNSEGLGQGETRDSLGSFDSTTDLKELEPVAKGLSKGMRFALFCRNY</sequence>
<feature type="compositionally biased region" description="Low complexity" evidence="1">
    <location>
        <begin position="12"/>
        <end position="23"/>
    </location>
</feature>
<name>A0A162NI69_COLIC</name>
<evidence type="ECO:0000313" key="3">
    <source>
        <dbReference type="EMBL" id="KZL85961.1"/>
    </source>
</evidence>
<evidence type="ECO:0000256" key="2">
    <source>
        <dbReference type="SAM" id="Phobius"/>
    </source>
</evidence>
<comment type="caution">
    <text evidence="3">The sequence shown here is derived from an EMBL/GenBank/DDBJ whole genome shotgun (WGS) entry which is preliminary data.</text>
</comment>
<accession>A0A162NI69</accession>
<protein>
    <submittedName>
        <fullName evidence="3">Uncharacterized protein</fullName>
    </submittedName>
</protein>
<evidence type="ECO:0000313" key="4">
    <source>
        <dbReference type="Proteomes" id="UP000076584"/>
    </source>
</evidence>
<dbReference type="AlphaFoldDB" id="A0A162NI69"/>
<feature type="region of interest" description="Disordered" evidence="1">
    <location>
        <begin position="1"/>
        <end position="34"/>
    </location>
</feature>
<keyword evidence="4" id="KW-1185">Reference proteome</keyword>
<organism evidence="3 4">
    <name type="scientific">Colletotrichum incanum</name>
    <name type="common">Soybean anthracnose fungus</name>
    <dbReference type="NCBI Taxonomy" id="1573173"/>
    <lineage>
        <taxon>Eukaryota</taxon>
        <taxon>Fungi</taxon>
        <taxon>Dikarya</taxon>
        <taxon>Ascomycota</taxon>
        <taxon>Pezizomycotina</taxon>
        <taxon>Sordariomycetes</taxon>
        <taxon>Hypocreomycetidae</taxon>
        <taxon>Glomerellales</taxon>
        <taxon>Glomerellaceae</taxon>
        <taxon>Colletotrichum</taxon>
        <taxon>Colletotrichum spaethianum species complex</taxon>
    </lineage>
</organism>
<proteinExistence type="predicted"/>
<evidence type="ECO:0000256" key="1">
    <source>
        <dbReference type="SAM" id="MobiDB-lite"/>
    </source>
</evidence>